<reference evidence="3" key="1">
    <citation type="journal article" date="2019" name="Int. J. Syst. Evol. Microbiol.">
        <title>The Global Catalogue of Microorganisms (GCM) 10K type strain sequencing project: providing services to taxonomists for standard genome sequencing and annotation.</title>
        <authorList>
            <consortium name="The Broad Institute Genomics Platform"/>
            <consortium name="The Broad Institute Genome Sequencing Center for Infectious Disease"/>
            <person name="Wu L."/>
            <person name="Ma J."/>
        </authorList>
    </citation>
    <scope>NUCLEOTIDE SEQUENCE [LARGE SCALE GENOMIC DNA]</scope>
    <source>
        <strain evidence="3">JCM 31405</strain>
    </source>
</reference>
<gene>
    <name evidence="2" type="ORF">GCM10008960_41080</name>
</gene>
<sequence>MSEERKAIREEIQRDMHERCPAQPVPARTPEQTLQQQADAYVRRREEAAKPQGGTS</sequence>
<feature type="region of interest" description="Disordered" evidence="1">
    <location>
        <begin position="1"/>
        <end position="56"/>
    </location>
</feature>
<keyword evidence="3" id="KW-1185">Reference proteome</keyword>
<evidence type="ECO:0000313" key="2">
    <source>
        <dbReference type="EMBL" id="GGS10842.1"/>
    </source>
</evidence>
<dbReference type="Proteomes" id="UP000644548">
    <property type="component" value="Unassembled WGS sequence"/>
</dbReference>
<comment type="caution">
    <text evidence="2">The sequence shown here is derived from an EMBL/GenBank/DDBJ whole genome shotgun (WGS) entry which is preliminary data.</text>
</comment>
<feature type="compositionally biased region" description="Basic and acidic residues" evidence="1">
    <location>
        <begin position="1"/>
        <end position="20"/>
    </location>
</feature>
<organism evidence="2 3">
    <name type="scientific">Deinococcus sedimenti</name>
    <dbReference type="NCBI Taxonomy" id="1867090"/>
    <lineage>
        <taxon>Bacteria</taxon>
        <taxon>Thermotogati</taxon>
        <taxon>Deinococcota</taxon>
        <taxon>Deinococci</taxon>
        <taxon>Deinococcales</taxon>
        <taxon>Deinococcaceae</taxon>
        <taxon>Deinococcus</taxon>
    </lineage>
</organism>
<accession>A0ABQ2SA46</accession>
<protein>
    <submittedName>
        <fullName evidence="2">Uncharacterized protein</fullName>
    </submittedName>
</protein>
<name>A0ABQ2SA46_9DEIO</name>
<proteinExistence type="predicted"/>
<dbReference type="EMBL" id="BMQN01000031">
    <property type="protein sequence ID" value="GGS10842.1"/>
    <property type="molecule type" value="Genomic_DNA"/>
</dbReference>
<evidence type="ECO:0000313" key="3">
    <source>
        <dbReference type="Proteomes" id="UP000644548"/>
    </source>
</evidence>
<evidence type="ECO:0000256" key="1">
    <source>
        <dbReference type="SAM" id="MobiDB-lite"/>
    </source>
</evidence>